<feature type="transmembrane region" description="Helical" evidence="1">
    <location>
        <begin position="404"/>
        <end position="427"/>
    </location>
</feature>
<feature type="transmembrane region" description="Helical" evidence="1">
    <location>
        <begin position="323"/>
        <end position="349"/>
    </location>
</feature>
<feature type="transmembrane region" description="Helical" evidence="1">
    <location>
        <begin position="271"/>
        <end position="290"/>
    </location>
</feature>
<reference evidence="2 3" key="1">
    <citation type="submission" date="2017-08" db="EMBL/GenBank/DDBJ databases">
        <title>Aliifodinibius alkalisoli sp. nov., isolated from saline alkaline soil.</title>
        <authorList>
            <person name="Liu D."/>
            <person name="Zhang G."/>
        </authorList>
    </citation>
    <scope>NUCLEOTIDE SEQUENCE [LARGE SCALE GENOMIC DNA]</scope>
    <source>
        <strain evidence="2 3">WN023</strain>
    </source>
</reference>
<keyword evidence="1" id="KW-0812">Transmembrane</keyword>
<keyword evidence="1" id="KW-0472">Membrane</keyword>
<evidence type="ECO:0000313" key="3">
    <source>
        <dbReference type="Proteomes" id="UP000218831"/>
    </source>
</evidence>
<dbReference type="EMBL" id="NSKE01000008">
    <property type="protein sequence ID" value="PAU93432.1"/>
    <property type="molecule type" value="Genomic_DNA"/>
</dbReference>
<proteinExistence type="predicted"/>
<feature type="transmembrane region" description="Helical" evidence="1">
    <location>
        <begin position="433"/>
        <end position="453"/>
    </location>
</feature>
<name>A0A2A2G9D7_9BACT</name>
<keyword evidence="3" id="KW-1185">Reference proteome</keyword>
<sequence length="501" mass="56870">MTNFRFYYFFAALLLLGVSQTEELYGQSQLGVVWDIPSNTDSANVQLQQFHELGVSILEIDTPPTREVWNQIDRLGFNVYGNLDINFPVTHTFSNPDSSLITHIENNATSYLSQPSVKAIGLFNYGSVYDPAFWESVTSFAEKIKQTKGIDLYHKSRSALVTDSSVVSFSIINIPVTPKNVYSLSLSAANTNNYLYYTPSDELKPFLKPFKNFVSAVDQSKNNTIFVDSGWLLMMVKTHPQFTEILQTLSSQSELIFPLPNETIPTPDNTVLPMVLLLLIWGSLALHYNTSPLYRKSLFRYFTAHKFFIDDIFKRLIRSPMPAVIIILQNALLLSTATYVVFSIFLTPIGQEAFFHHFPELSIAGNSPLSIFIWTFLLVLLISLSSIIWLYFSHKKIKSFTQIATVYAWPLQLNFLFCTAAITFFSTSESKSAALFTAFALLLFLLSYNFSALDIIRFARSKIKHLFKTAIPYTIIIAGILIWFSTNEQWMDVLTLALNLT</sequence>
<dbReference type="AlphaFoldDB" id="A0A2A2G9D7"/>
<feature type="transmembrane region" description="Helical" evidence="1">
    <location>
        <begin position="465"/>
        <end position="484"/>
    </location>
</feature>
<dbReference type="RefSeq" id="WP_095607044.1">
    <property type="nucleotide sequence ID" value="NZ_NSKE01000008.1"/>
</dbReference>
<keyword evidence="1" id="KW-1133">Transmembrane helix</keyword>
<protein>
    <submittedName>
        <fullName evidence="2">Uncharacterized protein</fullName>
    </submittedName>
</protein>
<evidence type="ECO:0000313" key="2">
    <source>
        <dbReference type="EMBL" id="PAU93432.1"/>
    </source>
</evidence>
<dbReference type="Proteomes" id="UP000218831">
    <property type="component" value="Unassembled WGS sequence"/>
</dbReference>
<organism evidence="2 3">
    <name type="scientific">Fodinibius salipaludis</name>
    <dbReference type="NCBI Taxonomy" id="2032627"/>
    <lineage>
        <taxon>Bacteria</taxon>
        <taxon>Pseudomonadati</taxon>
        <taxon>Balneolota</taxon>
        <taxon>Balneolia</taxon>
        <taxon>Balneolales</taxon>
        <taxon>Balneolaceae</taxon>
        <taxon>Fodinibius</taxon>
    </lineage>
</organism>
<gene>
    <name evidence="2" type="ORF">CK503_11910</name>
</gene>
<evidence type="ECO:0000256" key="1">
    <source>
        <dbReference type="SAM" id="Phobius"/>
    </source>
</evidence>
<accession>A0A2A2G9D7</accession>
<feature type="transmembrane region" description="Helical" evidence="1">
    <location>
        <begin position="369"/>
        <end position="392"/>
    </location>
</feature>
<comment type="caution">
    <text evidence="2">The sequence shown here is derived from an EMBL/GenBank/DDBJ whole genome shotgun (WGS) entry which is preliminary data.</text>
</comment>
<dbReference type="OrthoDB" id="1523046at2"/>